<dbReference type="CDD" id="cd00610">
    <property type="entry name" value="OAT_like"/>
    <property type="match status" value="1"/>
</dbReference>
<proteinExistence type="inferred from homology"/>
<keyword evidence="2 3" id="KW-0663">Pyridoxal phosphate</keyword>
<name>A0ABW3D7Q7_9BACL</name>
<dbReference type="GO" id="GO:0008483">
    <property type="term" value="F:transaminase activity"/>
    <property type="evidence" value="ECO:0007669"/>
    <property type="project" value="UniProtKB-KW"/>
</dbReference>
<comment type="similarity">
    <text evidence="3">Belongs to the class-III pyridoxal-phosphate-dependent aminotransferase family.</text>
</comment>
<dbReference type="EMBL" id="JBHTIU010000030">
    <property type="protein sequence ID" value="MFD0869442.1"/>
    <property type="molecule type" value="Genomic_DNA"/>
</dbReference>
<reference evidence="5" key="1">
    <citation type="journal article" date="2019" name="Int. J. Syst. Evol. Microbiol.">
        <title>The Global Catalogue of Microorganisms (GCM) 10K type strain sequencing project: providing services to taxonomists for standard genome sequencing and annotation.</title>
        <authorList>
            <consortium name="The Broad Institute Genomics Platform"/>
            <consortium name="The Broad Institute Genome Sequencing Center for Infectious Disease"/>
            <person name="Wu L."/>
            <person name="Ma J."/>
        </authorList>
    </citation>
    <scope>NUCLEOTIDE SEQUENCE [LARGE SCALE GENOMIC DNA]</scope>
    <source>
        <strain evidence="5">CCUG 57263</strain>
    </source>
</reference>
<dbReference type="SUPFAM" id="SSF53383">
    <property type="entry name" value="PLP-dependent transferases"/>
    <property type="match status" value="1"/>
</dbReference>
<gene>
    <name evidence="4" type="ORF">ACFQ03_09790</name>
</gene>
<protein>
    <submittedName>
        <fullName evidence="4">Aspartate aminotransferase family protein</fullName>
    </submittedName>
</protein>
<dbReference type="PROSITE" id="PS00600">
    <property type="entry name" value="AA_TRANSFER_CLASS_3"/>
    <property type="match status" value="1"/>
</dbReference>
<dbReference type="Gene3D" id="3.90.1150.10">
    <property type="entry name" value="Aspartate Aminotransferase, domain 1"/>
    <property type="match status" value="1"/>
</dbReference>
<keyword evidence="4" id="KW-0808">Transferase</keyword>
<organism evidence="4 5">
    <name type="scientific">Paenibacillus residui</name>
    <dbReference type="NCBI Taxonomy" id="629724"/>
    <lineage>
        <taxon>Bacteria</taxon>
        <taxon>Bacillati</taxon>
        <taxon>Bacillota</taxon>
        <taxon>Bacilli</taxon>
        <taxon>Bacillales</taxon>
        <taxon>Paenibacillaceae</taxon>
        <taxon>Paenibacillus</taxon>
    </lineage>
</organism>
<dbReference type="PANTHER" id="PTHR43713">
    <property type="entry name" value="GLUTAMATE-1-SEMIALDEHYDE 2,1-AMINOMUTASE"/>
    <property type="match status" value="1"/>
</dbReference>
<dbReference type="InterPro" id="IPR049704">
    <property type="entry name" value="Aminotrans_3_PPA_site"/>
</dbReference>
<evidence type="ECO:0000256" key="2">
    <source>
        <dbReference type="ARBA" id="ARBA00022898"/>
    </source>
</evidence>
<comment type="caution">
    <text evidence="4">The sequence shown here is derived from an EMBL/GenBank/DDBJ whole genome shotgun (WGS) entry which is preliminary data.</text>
</comment>
<accession>A0ABW3D7Q7</accession>
<keyword evidence="5" id="KW-1185">Reference proteome</keyword>
<dbReference type="NCBIfam" id="NF000818">
    <property type="entry name" value="PRK00062.1"/>
    <property type="match status" value="1"/>
</dbReference>
<dbReference type="InterPro" id="IPR015422">
    <property type="entry name" value="PyrdxlP-dep_Trfase_small"/>
</dbReference>
<dbReference type="RefSeq" id="WP_379287816.1">
    <property type="nucleotide sequence ID" value="NZ_JBHTIU010000030.1"/>
</dbReference>
<dbReference type="PANTHER" id="PTHR43713:SF3">
    <property type="entry name" value="GLUTAMATE-1-SEMIALDEHYDE 2,1-AMINOMUTASE 1, CHLOROPLASTIC-RELATED"/>
    <property type="match status" value="1"/>
</dbReference>
<sequence>MIQLKTEASQALYEEANLYTPGGVHTSIRNVEPHLVFTRAEGAYIYDADGNKYIDYQAAFGPYILGHNHPYVNGKVIEALQRTDLFGNGTTDLEIELAKKICKHVPSAEQVLFCNSGSEATYHAIRLARAVTGRPKLIKFQGCYHGWHDYVARNMLSAWDMVGKRDPGSAGMLEEALDNTLICTYNDLADVEQTLQREEGSVAAIIVEPIPHNIGCILPREGFLAGLKKLCEAHGALLIFDEVITGFRHDIGGFQKVAGVTPDLTTMGKAMANGFPIAAVAGKRKYMERFNTKPGGDVWFAGTYNGHAVGTAAAIATIELMEQEPVHETIFRLGDHVRSEIRGILDRLGIQGVVSGFGSVWTTYFMDFEPKHYAELQHNDAEFYVAYRKKLMEKGIFKLPMNLKRNHISYSHTQADIDYTLEMIETVLKELKSSYKQGTEAGKA</sequence>
<evidence type="ECO:0000313" key="4">
    <source>
        <dbReference type="EMBL" id="MFD0869442.1"/>
    </source>
</evidence>
<dbReference type="InterPro" id="IPR005814">
    <property type="entry name" value="Aminotrans_3"/>
</dbReference>
<dbReference type="Pfam" id="PF00202">
    <property type="entry name" value="Aminotran_3"/>
    <property type="match status" value="1"/>
</dbReference>
<dbReference type="Proteomes" id="UP001597120">
    <property type="component" value="Unassembled WGS sequence"/>
</dbReference>
<evidence type="ECO:0000256" key="3">
    <source>
        <dbReference type="RuleBase" id="RU003560"/>
    </source>
</evidence>
<comment type="cofactor">
    <cofactor evidence="1">
        <name>pyridoxal 5'-phosphate</name>
        <dbReference type="ChEBI" id="CHEBI:597326"/>
    </cofactor>
</comment>
<dbReference type="Gene3D" id="3.40.640.10">
    <property type="entry name" value="Type I PLP-dependent aspartate aminotransferase-like (Major domain)"/>
    <property type="match status" value="1"/>
</dbReference>
<evidence type="ECO:0000256" key="1">
    <source>
        <dbReference type="ARBA" id="ARBA00001933"/>
    </source>
</evidence>
<dbReference type="InterPro" id="IPR015421">
    <property type="entry name" value="PyrdxlP-dep_Trfase_major"/>
</dbReference>
<keyword evidence="4" id="KW-0032">Aminotransferase</keyword>
<evidence type="ECO:0000313" key="5">
    <source>
        <dbReference type="Proteomes" id="UP001597120"/>
    </source>
</evidence>
<dbReference type="InterPro" id="IPR015424">
    <property type="entry name" value="PyrdxlP-dep_Trfase"/>
</dbReference>